<dbReference type="EMBL" id="AP012029">
    <property type="protein sequence ID" value="BAJ64035.1"/>
    <property type="molecule type" value="Genomic_DNA"/>
</dbReference>
<proteinExistence type="predicted"/>
<reference evidence="1 2" key="1">
    <citation type="submission" date="2010-12" db="EMBL/GenBank/DDBJ databases">
        <title>Whole genome sequence of Anaerolinea thermophila UNI-1.</title>
        <authorList>
            <person name="Narita-Yamada S."/>
            <person name="Kishi E."/>
            <person name="Watanabe Y."/>
            <person name="Takasaki K."/>
            <person name="Ankai A."/>
            <person name="Oguchi A."/>
            <person name="Fukui S."/>
            <person name="Takahashi M."/>
            <person name="Yashiro I."/>
            <person name="Hosoyama A."/>
            <person name="Sekiguchi Y."/>
            <person name="Hanada S."/>
            <person name="Fujita N."/>
        </authorList>
    </citation>
    <scope>NUCLEOTIDE SEQUENCE [LARGE SCALE GENOMIC DNA]</scope>
    <source>
        <strain evidence="2">DSM 14523 / JCM 11388 / NBRC 100420 / UNI-1</strain>
    </source>
</reference>
<keyword evidence="2" id="KW-1185">Reference proteome</keyword>
<organism evidence="1 2">
    <name type="scientific">Anaerolinea thermophila (strain DSM 14523 / JCM 11388 / NBRC 100420 / UNI-1)</name>
    <dbReference type="NCBI Taxonomy" id="926569"/>
    <lineage>
        <taxon>Bacteria</taxon>
        <taxon>Bacillati</taxon>
        <taxon>Chloroflexota</taxon>
        <taxon>Anaerolineae</taxon>
        <taxon>Anaerolineales</taxon>
        <taxon>Anaerolineaceae</taxon>
        <taxon>Anaerolinea</taxon>
    </lineage>
</organism>
<name>E8MXF4_ANATU</name>
<accession>E8MXF4</accession>
<dbReference type="STRING" id="926569.ANT_20090"/>
<dbReference type="RefSeq" id="WP_013560406.1">
    <property type="nucleotide sequence ID" value="NC_014960.1"/>
</dbReference>
<evidence type="ECO:0000313" key="2">
    <source>
        <dbReference type="Proteomes" id="UP000008922"/>
    </source>
</evidence>
<protein>
    <submittedName>
        <fullName evidence="1">Uncharacterized protein</fullName>
    </submittedName>
</protein>
<dbReference type="KEGG" id="atm:ANT_20090"/>
<sequence length="940" mass="104942">MKLLKVLLSLWLTTILLLSEVQMQAFAMAPSQTLSPSSWQTGATGLRTTQNPKAQTAGLGFVITAESWPSLTLRGGVMNADESYVGPRLAGPIGIPLGQIRVSGASGSFSSQNADWAHNTLTYSYSGGSLQVTASRMSAAVAIQSSATSLTLFTGNVSRYSWSSTRVNRLSDGPIYPKYVAYTSGGTLQIRTLSTTSTSLSGMDSSWILLWFGGNSHFVDTNKPLSYEWTLPTSDAYQADAPLLIVFQNKPSAVKHASGGGIELSFPSSLGALSLLPIDGRFTRPTSETEGWASGLPQAMQDKVNFWASRSCEFPLTVTETYQYIPSTDTARITETFNFLTICSGGTRFAPIPPFLSIATNNLPIQFSGTVNRNGNLNTEFGPVAGVDGVSSYTWSMSGLKTYTNETRSVLNGSVPDELRQKLEAEVQKIITSGHYAPWIFLDAVPVHKSRGDLYWANPADVLLHLIEIAEAVENPSLKASLMQYIQNERNNYPPETVYNLSITAGKRRGPFSFIDGAVQYIWNPNATQEDTRQDSFLKDVPLYSFYALARYYQFTQQTLPSSTWQKALETLDRDMREQDWATFYWFANYQDRRIAVENANRHFAGMIGFIRLAQMSRDSTNEELARCLFLKAAVLRSALAQYPRYLGNTGLTTLPPSPSWMPTYRSHPFIGYLYNYDWRSSSDDSRQVVYLNQFAVDINDYNHLQVVYNTLRDRDTFNYRGQDSPYLAAFRDITPELGRYLKDWNFSDISVVLNKVKALYPHWYAAFAEGTLGWEHNLSHPIDSFQIFMAHAWILDTPGTSLARYTDISWLSDGDFFYVQKLAEAVKKYRGIQWGSSISVQAWAVPGNQTIRFYWWIYPDQNDSYTWRIDLSGPGSPSSVTGIPFTTRTYLFTGLTNYATYSATISLVDQEGTILASSRPVQVMPTDLMVSLPIVFKAP</sequence>
<dbReference type="AlphaFoldDB" id="E8MXF4"/>
<dbReference type="OrthoDB" id="9816713at2"/>
<dbReference type="HOGENOM" id="CLU_312088_0_0_0"/>
<dbReference type="InParanoid" id="E8MXF4"/>
<gene>
    <name evidence="1" type="ordered locus">ANT_20090</name>
</gene>
<evidence type="ECO:0000313" key="1">
    <source>
        <dbReference type="EMBL" id="BAJ64035.1"/>
    </source>
</evidence>
<dbReference type="Proteomes" id="UP000008922">
    <property type="component" value="Chromosome"/>
</dbReference>